<evidence type="ECO:0000313" key="3">
    <source>
        <dbReference type="EMBL" id="RXZ63811.1"/>
    </source>
</evidence>
<dbReference type="AlphaFoldDB" id="A0A4Q2KHQ7"/>
<dbReference type="OrthoDB" id="9781521at2"/>
<feature type="domain" description="HTH cro/C1-type" evidence="1">
    <location>
        <begin position="38"/>
        <end position="76"/>
    </location>
</feature>
<keyword evidence="4" id="KW-1185">Reference proteome</keyword>
<dbReference type="SUPFAM" id="SSF47413">
    <property type="entry name" value="lambda repressor-like DNA-binding domains"/>
    <property type="match status" value="1"/>
</dbReference>
<dbReference type="GO" id="GO:0003677">
    <property type="term" value="F:DNA binding"/>
    <property type="evidence" value="ECO:0007669"/>
    <property type="project" value="InterPro"/>
</dbReference>
<comment type="caution">
    <text evidence="2">The sequence shown here is derived from an EMBL/GenBank/DDBJ whole genome shotgun (WGS) entry which is preliminary data.</text>
</comment>
<dbReference type="RefSeq" id="WP_129222885.1">
    <property type="nucleotide sequence ID" value="NZ_SDOZ01000001.1"/>
</dbReference>
<dbReference type="Pfam" id="PF13443">
    <property type="entry name" value="HTH_26"/>
    <property type="match status" value="1"/>
</dbReference>
<dbReference type="Gene3D" id="1.10.260.40">
    <property type="entry name" value="lambda repressor-like DNA-binding domains"/>
    <property type="match status" value="1"/>
</dbReference>
<evidence type="ECO:0000259" key="1">
    <source>
        <dbReference type="PROSITE" id="PS50943"/>
    </source>
</evidence>
<gene>
    <name evidence="2" type="ORF">ESZ91_00060</name>
    <name evidence="3" type="ORF">ESZ91_00080</name>
</gene>
<reference evidence="2 4" key="1">
    <citation type="journal article" date="2019" name="Gut">
        <title>Antibiotics-induced monodominance of a novel gut bacterial order.</title>
        <authorList>
            <person name="Hildebrand F."/>
            <person name="Moitinho-Silva L."/>
            <person name="Blasche S."/>
            <person name="Jahn M.T."/>
            <person name="Gossmann T.I."/>
            <person name="Heuerta-Cepas J."/>
            <person name="Hercog R."/>
            <person name="Luetge M."/>
            <person name="Bahram M."/>
            <person name="Pryszlak A."/>
            <person name="Alves R.J."/>
            <person name="Waszak S.M."/>
            <person name="Zhu A."/>
            <person name="Ye L."/>
            <person name="Costea P.I."/>
            <person name="Aalvink S."/>
            <person name="Belzer C."/>
            <person name="Forslund S.K."/>
            <person name="Sunagawa S."/>
            <person name="Hentschel U."/>
            <person name="Merten C."/>
            <person name="Patil K.R."/>
            <person name="Benes V."/>
            <person name="Bork P."/>
        </authorList>
    </citation>
    <scope>NUCLEOTIDE SEQUENCE [LARGE SCALE GENOMIC DNA]</scope>
    <source>
        <strain evidence="2 4">HDS1380</strain>
    </source>
</reference>
<dbReference type="InterPro" id="IPR001387">
    <property type="entry name" value="Cro/C1-type_HTH"/>
</dbReference>
<dbReference type="EMBL" id="SDOZ01000001">
    <property type="protein sequence ID" value="RXZ63807.1"/>
    <property type="molecule type" value="Genomic_DNA"/>
</dbReference>
<name>A0A4Q2KHQ7_9FIRM</name>
<accession>A0A4Q2KHQ7</accession>
<protein>
    <submittedName>
        <fullName evidence="2">XRE family transcriptional regulator</fullName>
    </submittedName>
</protein>
<dbReference type="InterPro" id="IPR010982">
    <property type="entry name" value="Lambda_DNA-bd_dom_sf"/>
</dbReference>
<evidence type="ECO:0000313" key="4">
    <source>
        <dbReference type="Proteomes" id="UP000291269"/>
    </source>
</evidence>
<sequence length="90" mass="10111">MSKKIDTNEYMTLTDAIIKRIDELSHFHNIPLPKWSIKAGITPSTVYGIMKKTSGCPRVQTLKLLCDAINISLSDFFDADYIATAICEED</sequence>
<dbReference type="PROSITE" id="PS50943">
    <property type="entry name" value="HTH_CROC1"/>
    <property type="match status" value="1"/>
</dbReference>
<dbReference type="Proteomes" id="UP000291269">
    <property type="component" value="Unassembled WGS sequence"/>
</dbReference>
<dbReference type="EMBL" id="SDOZ01000001">
    <property type="protein sequence ID" value="RXZ63811.1"/>
    <property type="molecule type" value="Genomic_DNA"/>
</dbReference>
<proteinExistence type="predicted"/>
<evidence type="ECO:0000313" key="2">
    <source>
        <dbReference type="EMBL" id="RXZ63807.1"/>
    </source>
</evidence>
<organism evidence="2 4">
    <name type="scientific">Candidatus Borkfalkia ceftriaxoniphila</name>
    <dbReference type="NCBI Taxonomy" id="2508949"/>
    <lineage>
        <taxon>Bacteria</taxon>
        <taxon>Bacillati</taxon>
        <taxon>Bacillota</taxon>
        <taxon>Clostridia</taxon>
        <taxon>Christensenellales</taxon>
        <taxon>Christensenellaceae</taxon>
        <taxon>Candidatus Borkfalkia</taxon>
    </lineage>
</organism>